<dbReference type="RefSeq" id="WP_071115820.1">
    <property type="nucleotide sequence ID" value="NZ_MKCS01000001.1"/>
</dbReference>
<dbReference type="InterPro" id="IPR044855">
    <property type="entry name" value="CoA-Trfase_III_dom3_sf"/>
</dbReference>
<dbReference type="Pfam" id="PF02515">
    <property type="entry name" value="CoA_transf_3"/>
    <property type="match status" value="1"/>
</dbReference>
<protein>
    <recommendedName>
        <fullName evidence="4">Formyl-CoA transferase</fullName>
    </recommendedName>
</protein>
<dbReference type="PANTHER" id="PTHR48207">
    <property type="entry name" value="SUCCINATE--HYDROXYMETHYLGLUTARATE COA-TRANSFERASE"/>
    <property type="match status" value="1"/>
</dbReference>
<dbReference type="AlphaFoldDB" id="A0A1S1X358"/>
<dbReference type="PANTHER" id="PTHR48207:SF3">
    <property type="entry name" value="SUCCINATE--HYDROXYMETHYLGLUTARATE COA-TRANSFERASE"/>
    <property type="match status" value="1"/>
</dbReference>
<name>A0A1S1X358_9NEIS</name>
<dbReference type="SUPFAM" id="SSF89796">
    <property type="entry name" value="CoA-transferase family III (CaiB/BaiF)"/>
    <property type="match status" value="1"/>
</dbReference>
<dbReference type="Gene3D" id="3.40.50.10540">
    <property type="entry name" value="Crotonobetainyl-coa:carnitine coa-transferase, domain 1"/>
    <property type="match status" value="1"/>
</dbReference>
<dbReference type="EMBL" id="MKCS01000001">
    <property type="protein sequence ID" value="OHX13850.1"/>
    <property type="molecule type" value="Genomic_DNA"/>
</dbReference>
<evidence type="ECO:0000313" key="2">
    <source>
        <dbReference type="EMBL" id="OHX13850.1"/>
    </source>
</evidence>
<keyword evidence="1" id="KW-0808">Transferase</keyword>
<proteinExistence type="predicted"/>
<dbReference type="InterPro" id="IPR003673">
    <property type="entry name" value="CoA-Trfase_fam_III"/>
</dbReference>
<dbReference type="Gene3D" id="3.30.1540.10">
    <property type="entry name" value="formyl-coa transferase, domain 3"/>
    <property type="match status" value="1"/>
</dbReference>
<comment type="caution">
    <text evidence="2">The sequence shown here is derived from an EMBL/GenBank/DDBJ whole genome shotgun (WGS) entry which is preliminary data.</text>
</comment>
<evidence type="ECO:0000313" key="3">
    <source>
        <dbReference type="Proteomes" id="UP000180088"/>
    </source>
</evidence>
<reference evidence="2 3" key="1">
    <citation type="submission" date="2016-09" db="EMBL/GenBank/DDBJ databases">
        <title>Chromobacterium muskegensis sp. nov., an insecticidal bacterium isolated from Sphagnum bogs.</title>
        <authorList>
            <person name="Sparks M.E."/>
            <person name="Blackburn M.B."/>
            <person name="Gundersen-Rindal D.E."/>
            <person name="Mitchell A."/>
            <person name="Farrar R."/>
            <person name="Kuhar D."/>
        </authorList>
    </citation>
    <scope>NUCLEOTIDE SEQUENCE [LARGE SCALE GENOMIC DNA]</scope>
    <source>
        <strain evidence="2 3">37-2</strain>
    </source>
</reference>
<dbReference type="GO" id="GO:0008410">
    <property type="term" value="F:CoA-transferase activity"/>
    <property type="evidence" value="ECO:0007669"/>
    <property type="project" value="TreeGrafter"/>
</dbReference>
<evidence type="ECO:0008006" key="4">
    <source>
        <dbReference type="Google" id="ProtNLM"/>
    </source>
</evidence>
<dbReference type="InterPro" id="IPR023606">
    <property type="entry name" value="CoA-Trfase_III_dom_1_sf"/>
</dbReference>
<sequence length="394" mass="42945">MSYLPLEGVVVLDLTRHRAGPVTSRLLGDFGATVVKIDAPADLGDSMGGSREGFDYQNLHRNKMSLSLNLKSEEGRAVFYELVRKADVVLENFRPEVKHRLGVAYETVREVNPRIVYGSISGFGQKGPYQTLPAVDQTIQGMSGFMSVTGFPGQPPVRAGAAVADISAGMVLSQGVLMALYHRERTGEGQWVHTSLLESLVSMLDFQVVRYLSTGESPHAAGNDHPTLMPTGLFPTLDGHVNIAAAEDQKFRALCEVLGIPELAFEPLYADTALRSVNRKGLCEILSSKTREYSSAALQQKLNAAGIPCGPMFTIAQTMEDAQMQSLRMTEEGQHPRLGTVPLLGQPLHLEGCGGRPEVRFTAPDHGEHTDRILSEWLGMEASRIKDLHRQGVV</sequence>
<dbReference type="Proteomes" id="UP000180088">
    <property type="component" value="Unassembled WGS sequence"/>
</dbReference>
<dbReference type="OrthoDB" id="8523055at2"/>
<dbReference type="STRING" id="1903179.BI347_10245"/>
<evidence type="ECO:0000256" key="1">
    <source>
        <dbReference type="ARBA" id="ARBA00022679"/>
    </source>
</evidence>
<dbReference type="InterPro" id="IPR050483">
    <property type="entry name" value="CoA-transferase_III_domain"/>
</dbReference>
<gene>
    <name evidence="2" type="ORF">BI347_10245</name>
</gene>
<accession>A0A1S1X358</accession>
<organism evidence="2 3">
    <name type="scientific">Chromobacterium sphagni</name>
    <dbReference type="NCBI Taxonomy" id="1903179"/>
    <lineage>
        <taxon>Bacteria</taxon>
        <taxon>Pseudomonadati</taxon>
        <taxon>Pseudomonadota</taxon>
        <taxon>Betaproteobacteria</taxon>
        <taxon>Neisseriales</taxon>
        <taxon>Chromobacteriaceae</taxon>
        <taxon>Chromobacterium</taxon>
    </lineage>
</organism>